<dbReference type="Gene3D" id="3.10.450.50">
    <property type="match status" value="1"/>
</dbReference>
<dbReference type="SUPFAM" id="SSF54427">
    <property type="entry name" value="NTF2-like"/>
    <property type="match status" value="1"/>
</dbReference>
<dbReference type="Pfam" id="PF12680">
    <property type="entry name" value="SnoaL_2"/>
    <property type="match status" value="1"/>
</dbReference>
<evidence type="ECO:0000256" key="1">
    <source>
        <dbReference type="SAM" id="SignalP"/>
    </source>
</evidence>
<comment type="caution">
    <text evidence="3">The sequence shown here is derived from an EMBL/GenBank/DDBJ whole genome shotgun (WGS) entry which is preliminary data.</text>
</comment>
<dbReference type="PROSITE" id="PS50177">
    <property type="entry name" value="NTF2_DOMAIN"/>
    <property type="match status" value="1"/>
</dbReference>
<gene>
    <name evidence="3" type="ORF">DYU11_18870</name>
</gene>
<evidence type="ECO:0000313" key="4">
    <source>
        <dbReference type="Proteomes" id="UP000283523"/>
    </source>
</evidence>
<keyword evidence="1" id="KW-0732">Signal</keyword>
<dbReference type="InterPro" id="IPR037401">
    <property type="entry name" value="SnoaL-like"/>
</dbReference>
<dbReference type="RefSeq" id="WP_119669260.1">
    <property type="nucleotide sequence ID" value="NZ_QXED01000005.1"/>
</dbReference>
<feature type="signal peptide" evidence="1">
    <location>
        <begin position="1"/>
        <end position="20"/>
    </location>
</feature>
<proteinExistence type="predicted"/>
<reference evidence="3 4" key="1">
    <citation type="submission" date="2018-08" db="EMBL/GenBank/DDBJ databases">
        <title>Fibrisoma montanum sp. nov., isolated from Danxia mountain soil.</title>
        <authorList>
            <person name="Huang Y."/>
        </authorList>
    </citation>
    <scope>NUCLEOTIDE SEQUENCE [LARGE SCALE GENOMIC DNA]</scope>
    <source>
        <strain evidence="3 4">HYT19</strain>
    </source>
</reference>
<dbReference type="InterPro" id="IPR018222">
    <property type="entry name" value="Nuclear_transport_factor_2_euk"/>
</dbReference>
<dbReference type="OrthoDB" id="962851at2"/>
<dbReference type="AlphaFoldDB" id="A0A418M6C1"/>
<evidence type="ECO:0000259" key="2">
    <source>
        <dbReference type="PROSITE" id="PS50177"/>
    </source>
</evidence>
<feature type="chain" id="PRO_5019280070" evidence="1">
    <location>
        <begin position="21"/>
        <end position="156"/>
    </location>
</feature>
<dbReference type="InterPro" id="IPR032710">
    <property type="entry name" value="NTF2-like_dom_sf"/>
</dbReference>
<protein>
    <submittedName>
        <fullName evidence="3">Nuclear transport factor 2 family protein</fullName>
    </submittedName>
</protein>
<evidence type="ECO:0000313" key="3">
    <source>
        <dbReference type="EMBL" id="RIV21467.1"/>
    </source>
</evidence>
<sequence>MKPYLLFVLITTTLAAPAWAQSDKGQIPADFVRNYYRAYGGRPTSEKLAPFYADDVRLEDPTYSFVGENKQAIFANFDSANRYNQYDWQVSQVITQGNVLVTEGLLKARYDDLPYEMRFVNIFHFRDGKIIRQYDYYDNKDYFKVMEEWKKRQSKQ</sequence>
<name>A0A418M6C1_9BACT</name>
<dbReference type="EMBL" id="QXED01000005">
    <property type="protein sequence ID" value="RIV21467.1"/>
    <property type="molecule type" value="Genomic_DNA"/>
</dbReference>
<dbReference type="Proteomes" id="UP000283523">
    <property type="component" value="Unassembled WGS sequence"/>
</dbReference>
<keyword evidence="4" id="KW-1185">Reference proteome</keyword>
<accession>A0A418M6C1</accession>
<feature type="domain" description="NTF2" evidence="2">
    <location>
        <begin position="27"/>
        <end position="145"/>
    </location>
</feature>
<organism evidence="3 4">
    <name type="scientific">Fibrisoma montanum</name>
    <dbReference type="NCBI Taxonomy" id="2305895"/>
    <lineage>
        <taxon>Bacteria</taxon>
        <taxon>Pseudomonadati</taxon>
        <taxon>Bacteroidota</taxon>
        <taxon>Cytophagia</taxon>
        <taxon>Cytophagales</taxon>
        <taxon>Spirosomataceae</taxon>
        <taxon>Fibrisoma</taxon>
    </lineage>
</organism>